<keyword evidence="1" id="KW-0677">Repeat</keyword>
<dbReference type="PROSITE" id="PS50206">
    <property type="entry name" value="RHODANESE_3"/>
    <property type="match status" value="2"/>
</dbReference>
<keyword evidence="4" id="KW-1185">Reference proteome</keyword>
<feature type="domain" description="Rhodanese" evidence="2">
    <location>
        <begin position="30"/>
        <end position="133"/>
    </location>
</feature>
<name>A0A6C2YNA6_9BACT</name>
<dbReference type="AlphaFoldDB" id="A0A6C2YNA6"/>
<organism evidence="3">
    <name type="scientific">Tuwongella immobilis</name>
    <dbReference type="NCBI Taxonomy" id="692036"/>
    <lineage>
        <taxon>Bacteria</taxon>
        <taxon>Pseudomonadati</taxon>
        <taxon>Planctomycetota</taxon>
        <taxon>Planctomycetia</taxon>
        <taxon>Gemmatales</taxon>
        <taxon>Gemmataceae</taxon>
        <taxon>Tuwongella</taxon>
    </lineage>
</organism>
<evidence type="ECO:0000313" key="3">
    <source>
        <dbReference type="EMBL" id="VIP02545.1"/>
    </source>
</evidence>
<dbReference type="InParanoid" id="A0A6C2YNA6"/>
<dbReference type="InterPro" id="IPR001763">
    <property type="entry name" value="Rhodanese-like_dom"/>
</dbReference>
<dbReference type="InterPro" id="IPR001307">
    <property type="entry name" value="Thiosulphate_STrfase_CS"/>
</dbReference>
<dbReference type="PANTHER" id="PTHR43855">
    <property type="entry name" value="THIOSULFATE SULFURTRANSFERASE"/>
    <property type="match status" value="1"/>
</dbReference>
<feature type="domain" description="Rhodanese" evidence="2">
    <location>
        <begin position="167"/>
        <end position="279"/>
    </location>
</feature>
<protein>
    <recommendedName>
        <fullName evidence="2">Rhodanese domain-containing protein</fullName>
    </recommendedName>
</protein>
<dbReference type="Proteomes" id="UP000464378">
    <property type="component" value="Chromosome"/>
</dbReference>
<evidence type="ECO:0000259" key="2">
    <source>
        <dbReference type="PROSITE" id="PS50206"/>
    </source>
</evidence>
<dbReference type="InterPro" id="IPR036873">
    <property type="entry name" value="Rhodanese-like_dom_sf"/>
</dbReference>
<evidence type="ECO:0000313" key="4">
    <source>
        <dbReference type="Proteomes" id="UP000464378"/>
    </source>
</evidence>
<dbReference type="Gene3D" id="3.40.250.10">
    <property type="entry name" value="Rhodanese-like domain"/>
    <property type="match status" value="2"/>
</dbReference>
<keyword evidence="3" id="KW-0808">Transferase</keyword>
<dbReference type="RefSeq" id="WP_162657711.1">
    <property type="nucleotide sequence ID" value="NZ_LR593887.1"/>
</dbReference>
<dbReference type="EMBL" id="LR586016">
    <property type="protein sequence ID" value="VIP02545.1"/>
    <property type="molecule type" value="Genomic_DNA"/>
</dbReference>
<dbReference type="SUPFAM" id="SSF52821">
    <property type="entry name" value="Rhodanese/Cell cycle control phosphatase"/>
    <property type="match status" value="2"/>
</dbReference>
<evidence type="ECO:0000256" key="1">
    <source>
        <dbReference type="ARBA" id="ARBA00022737"/>
    </source>
</evidence>
<gene>
    <name evidence="3" type="ORF">GMBLW1_14150</name>
</gene>
<dbReference type="PROSITE" id="PS00380">
    <property type="entry name" value="RHODANESE_1"/>
    <property type="match status" value="1"/>
</dbReference>
<dbReference type="SMART" id="SM00450">
    <property type="entry name" value="RHOD"/>
    <property type="match status" value="2"/>
</dbReference>
<reference evidence="3" key="1">
    <citation type="submission" date="2019-04" db="EMBL/GenBank/DDBJ databases">
        <authorList>
            <consortium name="Science for Life Laboratories"/>
        </authorList>
    </citation>
    <scope>NUCLEOTIDE SEQUENCE</scope>
    <source>
        <strain evidence="3">MBLW1</strain>
    </source>
</reference>
<dbReference type="InterPro" id="IPR051126">
    <property type="entry name" value="Thiosulfate_sulfurtransferase"/>
</dbReference>
<dbReference type="Pfam" id="PF00581">
    <property type="entry name" value="Rhodanese"/>
    <property type="match status" value="2"/>
</dbReference>
<accession>A0A6C2YNA6</accession>
<dbReference type="GO" id="GO:0004792">
    <property type="term" value="F:thiosulfate-cyanide sulfurtransferase activity"/>
    <property type="evidence" value="ECO:0007669"/>
    <property type="project" value="InterPro"/>
</dbReference>
<dbReference type="KEGG" id="tim:GMBLW1_14150"/>
<dbReference type="FunCoup" id="A0A6C2YNA6">
    <property type="interactions" value="463"/>
</dbReference>
<proteinExistence type="predicted"/>
<dbReference type="PANTHER" id="PTHR43855:SF1">
    <property type="entry name" value="THIOSULFATE SULFURTRANSFERASE"/>
    <property type="match status" value="1"/>
</dbReference>
<dbReference type="CDD" id="cd01449">
    <property type="entry name" value="TST_Repeat_2"/>
    <property type="match status" value="1"/>
</dbReference>
<dbReference type="EMBL" id="LR593887">
    <property type="protein sequence ID" value="VTS01724.1"/>
    <property type="molecule type" value="Genomic_DNA"/>
</dbReference>
<sequence length="286" mass="31545">MLALVMSTLLLSEPANYAKPRLLIEAKEIAEVSPILLDVRPEAEYAKGHIPGAIPVNAKAWGDRFYEKADVAEWTDLLGGVGISGERPIVVYGENLTDVARIWWIIRYWGISDVRILNGGWSAWKISGGEISTTPATKPARVVPKLTAQADRFAQKDDLMKSLMGDPAKGLQIVDARSMKEHCGETNTAKRNGAMPGAKSLEWVEVLDPKTKRFKPADELQLLLKERGIDLNRPSVTHCQGGGRAAVVAFTLELMGGKQVSNYYRSWSEWGNEPDTLIVKPMPPKK</sequence>